<reference evidence="2" key="1">
    <citation type="submission" date="2025-08" db="UniProtKB">
        <authorList>
            <consortium name="Ensembl"/>
        </authorList>
    </citation>
    <scope>IDENTIFICATION</scope>
</reference>
<reference evidence="2" key="2">
    <citation type="submission" date="2025-09" db="UniProtKB">
        <authorList>
            <consortium name="Ensembl"/>
        </authorList>
    </citation>
    <scope>IDENTIFICATION</scope>
</reference>
<evidence type="ECO:0000313" key="3">
    <source>
        <dbReference type="Proteomes" id="UP000694425"/>
    </source>
</evidence>
<organism evidence="2 3">
    <name type="scientific">Neovison vison</name>
    <name type="common">American mink</name>
    <name type="synonym">Mustela vison</name>
    <dbReference type="NCBI Taxonomy" id="452646"/>
    <lineage>
        <taxon>Eukaryota</taxon>
        <taxon>Metazoa</taxon>
        <taxon>Chordata</taxon>
        <taxon>Craniata</taxon>
        <taxon>Vertebrata</taxon>
        <taxon>Euteleostomi</taxon>
        <taxon>Mammalia</taxon>
        <taxon>Eutheria</taxon>
        <taxon>Laurasiatheria</taxon>
        <taxon>Carnivora</taxon>
        <taxon>Caniformia</taxon>
        <taxon>Musteloidea</taxon>
        <taxon>Mustelidae</taxon>
        <taxon>Mustelinae</taxon>
        <taxon>Neogale</taxon>
    </lineage>
</organism>
<keyword evidence="1" id="KW-0472">Membrane</keyword>
<proteinExistence type="predicted"/>
<dbReference type="AlphaFoldDB" id="A0A8C7AB66"/>
<evidence type="ECO:0000313" key="2">
    <source>
        <dbReference type="Ensembl" id="ENSNVIP00000003842.1"/>
    </source>
</evidence>
<accession>A0A8C7AB66</accession>
<protein>
    <submittedName>
        <fullName evidence="2">Uncharacterized protein</fullName>
    </submittedName>
</protein>
<feature type="transmembrane region" description="Helical" evidence="1">
    <location>
        <begin position="12"/>
        <end position="38"/>
    </location>
</feature>
<evidence type="ECO:0000256" key="1">
    <source>
        <dbReference type="SAM" id="Phobius"/>
    </source>
</evidence>
<keyword evidence="1" id="KW-1133">Transmembrane helix</keyword>
<dbReference type="GeneTree" id="ENSGT00910000147731"/>
<sequence length="63" mass="7348">MICLEKGLLEAIFVNILVTEVYCKYICIVCIFLFNLMLPSSWLNFFPQIKVIAFTRGNVWITN</sequence>
<keyword evidence="3" id="KW-1185">Reference proteome</keyword>
<keyword evidence="1" id="KW-0812">Transmembrane</keyword>
<dbReference type="Proteomes" id="UP000694425">
    <property type="component" value="Unplaced"/>
</dbReference>
<dbReference type="Ensembl" id="ENSNVIT00000004511.1">
    <property type="protein sequence ID" value="ENSNVIP00000003842.1"/>
    <property type="gene ID" value="ENSNVIG00000003081.1"/>
</dbReference>
<name>A0A8C7AB66_NEOVI</name>